<proteinExistence type="predicted"/>
<dbReference type="InterPro" id="IPR013149">
    <property type="entry name" value="ADH-like_C"/>
</dbReference>
<dbReference type="Pfam" id="PF08240">
    <property type="entry name" value="ADH_N"/>
    <property type="match status" value="1"/>
</dbReference>
<dbReference type="Proteomes" id="UP000037755">
    <property type="component" value="Unassembled WGS sequence"/>
</dbReference>
<reference evidence="2 3" key="1">
    <citation type="submission" date="2015-08" db="EMBL/GenBank/DDBJ databases">
        <title>Whole genome sequence of Flavobacterium akiainvivens IK-1T, from decaying Wikstroemia oahuensis, an endemic Hawaiian shrub.</title>
        <authorList>
            <person name="Wan X."/>
            <person name="Hou S."/>
            <person name="Saito J."/>
            <person name="Donachie S."/>
        </authorList>
    </citation>
    <scope>NUCLEOTIDE SEQUENCE [LARGE SCALE GENOMIC DNA]</scope>
    <source>
        <strain evidence="2 3">IK-1</strain>
    </source>
</reference>
<dbReference type="SUPFAM" id="SSF51735">
    <property type="entry name" value="NAD(P)-binding Rossmann-fold domains"/>
    <property type="match status" value="1"/>
</dbReference>
<dbReference type="SMART" id="SM00829">
    <property type="entry name" value="PKS_ER"/>
    <property type="match status" value="1"/>
</dbReference>
<organism evidence="2 3">
    <name type="scientific">Flavobacterium akiainvivens</name>
    <dbReference type="NCBI Taxonomy" id="1202724"/>
    <lineage>
        <taxon>Bacteria</taxon>
        <taxon>Pseudomonadati</taxon>
        <taxon>Bacteroidota</taxon>
        <taxon>Flavobacteriia</taxon>
        <taxon>Flavobacteriales</taxon>
        <taxon>Flavobacteriaceae</taxon>
        <taxon>Flavobacterium</taxon>
    </lineage>
</organism>
<dbReference type="PANTHER" id="PTHR45033">
    <property type="match status" value="1"/>
</dbReference>
<comment type="caution">
    <text evidence="2">The sequence shown here is derived from an EMBL/GenBank/DDBJ whole genome shotgun (WGS) entry which is preliminary data.</text>
</comment>
<dbReference type="Pfam" id="PF00107">
    <property type="entry name" value="ADH_zinc_N"/>
    <property type="match status" value="1"/>
</dbReference>
<dbReference type="InterPro" id="IPR011032">
    <property type="entry name" value="GroES-like_sf"/>
</dbReference>
<sequence>MKAWILEGVDGIKTLKLRTREIPQIGNGQVLVSMKAWSLNYRDMLLVSGRHSGVNTGIIPLSDGAGEVVAIGKDVSRFNVGDRVAGIYSQHWINGGAKPDYPGSALGGPIDGVLAEYIVFSEEGLVRLPHNLSYEEGATLPCAAVTAWNGLIVSCAPTVGQTVLTMGSGGVSLFALQLAKAAGATVIATSGSDQKLDRLKELGADMVINYNSTPGWDEEVLRLTNGAGVDHIIEVGGTGTLDRSLNAIKTGGHIALIGILAAGNAVDFGKLIMKNINLRGIGNVGSREMFESLNTALEMRNIRPVIDKVFPFHEVDAAFRYFESRANFGKVVISL</sequence>
<dbReference type="CDD" id="cd08276">
    <property type="entry name" value="MDR7"/>
    <property type="match status" value="1"/>
</dbReference>
<accession>A0A0M9VJX2</accession>
<keyword evidence="3" id="KW-1185">Reference proteome</keyword>
<dbReference type="SUPFAM" id="SSF50129">
    <property type="entry name" value="GroES-like"/>
    <property type="match status" value="1"/>
</dbReference>
<dbReference type="InterPro" id="IPR052711">
    <property type="entry name" value="Zinc_ADH-like"/>
</dbReference>
<evidence type="ECO:0000313" key="2">
    <source>
        <dbReference type="EMBL" id="KOS08239.1"/>
    </source>
</evidence>
<dbReference type="PANTHER" id="PTHR45033:SF2">
    <property type="entry name" value="ZINC-TYPE ALCOHOL DEHYDROGENASE-LIKE PROTEIN C1773.06C"/>
    <property type="match status" value="1"/>
</dbReference>
<dbReference type="PATRIC" id="fig|1202724.3.peg.1398"/>
<gene>
    <name evidence="2" type="ORF">AM493_06720</name>
</gene>
<dbReference type="Gene3D" id="3.40.50.720">
    <property type="entry name" value="NAD(P)-binding Rossmann-like Domain"/>
    <property type="match status" value="1"/>
</dbReference>
<dbReference type="InterPro" id="IPR036291">
    <property type="entry name" value="NAD(P)-bd_dom_sf"/>
</dbReference>
<name>A0A0M9VJX2_9FLAO</name>
<dbReference type="Gene3D" id="3.90.180.10">
    <property type="entry name" value="Medium-chain alcohol dehydrogenases, catalytic domain"/>
    <property type="match status" value="1"/>
</dbReference>
<dbReference type="InterPro" id="IPR013154">
    <property type="entry name" value="ADH-like_N"/>
</dbReference>
<dbReference type="EMBL" id="LIYD01000005">
    <property type="protein sequence ID" value="KOS08239.1"/>
    <property type="molecule type" value="Genomic_DNA"/>
</dbReference>
<evidence type="ECO:0000313" key="3">
    <source>
        <dbReference type="Proteomes" id="UP000037755"/>
    </source>
</evidence>
<dbReference type="STRING" id="1202724.AM493_06720"/>
<dbReference type="GO" id="GO:0016491">
    <property type="term" value="F:oxidoreductase activity"/>
    <property type="evidence" value="ECO:0007669"/>
    <property type="project" value="InterPro"/>
</dbReference>
<dbReference type="AlphaFoldDB" id="A0A0M9VJX2"/>
<feature type="domain" description="Enoyl reductase (ER)" evidence="1">
    <location>
        <begin position="11"/>
        <end position="333"/>
    </location>
</feature>
<protein>
    <submittedName>
        <fullName evidence="2">NADPH:quinone oxidoreductase</fullName>
    </submittedName>
</protein>
<evidence type="ECO:0000259" key="1">
    <source>
        <dbReference type="SMART" id="SM00829"/>
    </source>
</evidence>
<dbReference type="InterPro" id="IPR020843">
    <property type="entry name" value="ER"/>
</dbReference>
<dbReference type="OrthoDB" id="9787435at2"/>